<accession>A0AAD1XCT7</accession>
<comment type="caution">
    <text evidence="2">The sequence shown here is derived from an EMBL/GenBank/DDBJ whole genome shotgun (WGS) entry which is preliminary data.</text>
</comment>
<sequence>MNSTSFRSSKLSSLNKFGPSQSARKSKGITRIPRKAFQKKMYVENSLLKESRKMSHARNKYMTNMLENISAADKFVQSRKSIEDFKRKEAQVGILTPLATNRFEKTDFSNPETLDPRLKTLSAAGLTTSGDLQLINKELGVHHRQFLRTEVGQAKVKLMHTYDPNNKALRSVQKINQSLAKLNNHSKANWSQRDLAKKLLSAPSNISRNYEKEVNTSNNEALIRSQLNAHPIYDEVASGSPMKRDQRLARLRKEYGFIDRNNPQLKTLTDTNKSASPNPRTESGNITIMESNTARALNQDQKINYLILKEGKHKKTDILGQKSKNPPQKVNLFTTPFKTDYNCNSQSNIIWSDFSKPKSSEISQVSVNGRSSNIDPLNPMRAVSLPRKLDLRDSKVFKKINGISEFNQITHAFNSNLNKDYLKALAEKKHFRRSKGMCAEFAKLSQSQPR</sequence>
<gene>
    <name evidence="2" type="ORF">ECRASSUSDP1_LOCUS8370</name>
</gene>
<feature type="compositionally biased region" description="Low complexity" evidence="1">
    <location>
        <begin position="1"/>
        <end position="17"/>
    </location>
</feature>
<name>A0AAD1XCT7_EUPCR</name>
<evidence type="ECO:0000313" key="3">
    <source>
        <dbReference type="Proteomes" id="UP001295684"/>
    </source>
</evidence>
<feature type="region of interest" description="Disordered" evidence="1">
    <location>
        <begin position="263"/>
        <end position="285"/>
    </location>
</feature>
<proteinExistence type="predicted"/>
<keyword evidence="3" id="KW-1185">Reference proteome</keyword>
<dbReference type="AlphaFoldDB" id="A0AAD1XCT7"/>
<evidence type="ECO:0000256" key="1">
    <source>
        <dbReference type="SAM" id="MobiDB-lite"/>
    </source>
</evidence>
<feature type="region of interest" description="Disordered" evidence="1">
    <location>
        <begin position="1"/>
        <end position="31"/>
    </location>
</feature>
<dbReference type="EMBL" id="CAMPGE010008186">
    <property type="protein sequence ID" value="CAI2367093.1"/>
    <property type="molecule type" value="Genomic_DNA"/>
</dbReference>
<dbReference type="Proteomes" id="UP001295684">
    <property type="component" value="Unassembled WGS sequence"/>
</dbReference>
<protein>
    <submittedName>
        <fullName evidence="2">Uncharacterized protein</fullName>
    </submittedName>
</protein>
<organism evidence="2 3">
    <name type="scientific">Euplotes crassus</name>
    <dbReference type="NCBI Taxonomy" id="5936"/>
    <lineage>
        <taxon>Eukaryota</taxon>
        <taxon>Sar</taxon>
        <taxon>Alveolata</taxon>
        <taxon>Ciliophora</taxon>
        <taxon>Intramacronucleata</taxon>
        <taxon>Spirotrichea</taxon>
        <taxon>Hypotrichia</taxon>
        <taxon>Euplotida</taxon>
        <taxon>Euplotidae</taxon>
        <taxon>Moneuplotes</taxon>
    </lineage>
</organism>
<evidence type="ECO:0000313" key="2">
    <source>
        <dbReference type="EMBL" id="CAI2367093.1"/>
    </source>
</evidence>
<reference evidence="2" key="1">
    <citation type="submission" date="2023-07" db="EMBL/GenBank/DDBJ databases">
        <authorList>
            <consortium name="AG Swart"/>
            <person name="Singh M."/>
            <person name="Singh A."/>
            <person name="Seah K."/>
            <person name="Emmerich C."/>
        </authorList>
    </citation>
    <scope>NUCLEOTIDE SEQUENCE</scope>
    <source>
        <strain evidence="2">DP1</strain>
    </source>
</reference>